<feature type="region of interest" description="Disordered" evidence="6">
    <location>
        <begin position="402"/>
        <end position="481"/>
    </location>
</feature>
<dbReference type="Gene3D" id="3.30.420.10">
    <property type="entry name" value="Ribonuclease H-like superfamily/Ribonuclease H"/>
    <property type="match status" value="1"/>
</dbReference>
<dbReference type="AlphaFoldDB" id="W6MY10"/>
<dbReference type="InterPro" id="IPR047201">
    <property type="entry name" value="ERI-1_3'hExo-like"/>
</dbReference>
<feature type="compositionally biased region" description="Low complexity" evidence="6">
    <location>
        <begin position="533"/>
        <end position="542"/>
    </location>
</feature>
<dbReference type="GO" id="GO:0000175">
    <property type="term" value="F:3'-5'-RNA exonuclease activity"/>
    <property type="evidence" value="ECO:0007669"/>
    <property type="project" value="InterPro"/>
</dbReference>
<dbReference type="Pfam" id="PF00641">
    <property type="entry name" value="Zn_ribbon_RanBP"/>
    <property type="match status" value="2"/>
</dbReference>
<feature type="domain" description="RRM" evidence="7">
    <location>
        <begin position="256"/>
        <end position="340"/>
    </location>
</feature>
<dbReference type="EMBL" id="HG793131">
    <property type="protein sequence ID" value="CDK29820.1"/>
    <property type="molecule type" value="Genomic_DNA"/>
</dbReference>
<protein>
    <recommendedName>
        <fullName evidence="11">Asparagine-rich protein</fullName>
    </recommendedName>
</protein>
<dbReference type="HOGENOM" id="CLU_022834_1_0_1"/>
<dbReference type="GO" id="GO:0003729">
    <property type="term" value="F:mRNA binding"/>
    <property type="evidence" value="ECO:0007669"/>
    <property type="project" value="TreeGrafter"/>
</dbReference>
<evidence type="ECO:0000256" key="3">
    <source>
        <dbReference type="ARBA" id="ARBA00022833"/>
    </source>
</evidence>
<dbReference type="PROSITE" id="PS50102">
    <property type="entry name" value="RRM"/>
    <property type="match status" value="1"/>
</dbReference>
<evidence type="ECO:0000313" key="9">
    <source>
        <dbReference type="EMBL" id="CDK29820.1"/>
    </source>
</evidence>
<feature type="compositionally biased region" description="Low complexity" evidence="6">
    <location>
        <begin position="553"/>
        <end position="565"/>
    </location>
</feature>
<dbReference type="Proteomes" id="UP000019384">
    <property type="component" value="Unassembled WGS sequence"/>
</dbReference>
<evidence type="ECO:0000259" key="8">
    <source>
        <dbReference type="PROSITE" id="PS50199"/>
    </source>
</evidence>
<dbReference type="GeneID" id="34523191"/>
<dbReference type="InterPro" id="IPR013520">
    <property type="entry name" value="Ribonucl_H"/>
</dbReference>
<dbReference type="RefSeq" id="XP_022461803.1">
    <property type="nucleotide sequence ID" value="XM_022602774.1"/>
</dbReference>
<dbReference type="Gene3D" id="4.10.1060.10">
    <property type="entry name" value="Zinc finger, RanBP2-type"/>
    <property type="match status" value="2"/>
</dbReference>
<feature type="compositionally biased region" description="Low complexity" evidence="6">
    <location>
        <begin position="458"/>
        <end position="475"/>
    </location>
</feature>
<dbReference type="Gene3D" id="3.30.70.330">
    <property type="match status" value="1"/>
</dbReference>
<dbReference type="InterPro" id="IPR036443">
    <property type="entry name" value="Znf_RanBP2_sf"/>
</dbReference>
<dbReference type="InterPro" id="IPR036397">
    <property type="entry name" value="RNaseH_sf"/>
</dbReference>
<dbReference type="InterPro" id="IPR034351">
    <property type="entry name" value="Nrp1_RRM"/>
</dbReference>
<dbReference type="InterPro" id="IPR012677">
    <property type="entry name" value="Nucleotide-bd_a/b_plait_sf"/>
</dbReference>
<name>W6MY10_9ASCO</name>
<dbReference type="PANTHER" id="PTHR23111:SF40">
    <property type="entry name" value="RNA-BINDING PROTEIN INVOLVED IN HETEROCHROMATIN ASSEMBLY-RELATED"/>
    <property type="match status" value="1"/>
</dbReference>
<evidence type="ECO:0000256" key="1">
    <source>
        <dbReference type="ARBA" id="ARBA00022723"/>
    </source>
</evidence>
<evidence type="ECO:0000256" key="5">
    <source>
        <dbReference type="PROSITE-ProRule" id="PRU00322"/>
    </source>
</evidence>
<dbReference type="SMART" id="SM00360">
    <property type="entry name" value="RRM"/>
    <property type="match status" value="1"/>
</dbReference>
<feature type="region of interest" description="Disordered" evidence="6">
    <location>
        <begin position="516"/>
        <end position="572"/>
    </location>
</feature>
<feature type="compositionally biased region" description="Polar residues" evidence="6">
    <location>
        <begin position="543"/>
        <end position="552"/>
    </location>
</feature>
<dbReference type="CDD" id="cd12452">
    <property type="entry name" value="RRM_ARP_like"/>
    <property type="match status" value="1"/>
</dbReference>
<dbReference type="STRING" id="1382522.W6MY10"/>
<keyword evidence="4" id="KW-0694">RNA-binding</keyword>
<dbReference type="OrthoDB" id="448399at2759"/>
<organism evidence="9 10">
    <name type="scientific">Kuraishia capsulata CBS 1993</name>
    <dbReference type="NCBI Taxonomy" id="1382522"/>
    <lineage>
        <taxon>Eukaryota</taxon>
        <taxon>Fungi</taxon>
        <taxon>Dikarya</taxon>
        <taxon>Ascomycota</taxon>
        <taxon>Saccharomycotina</taxon>
        <taxon>Pichiomycetes</taxon>
        <taxon>Pichiales</taxon>
        <taxon>Pichiaceae</taxon>
        <taxon>Kuraishia</taxon>
    </lineage>
</organism>
<reference evidence="9" key="2">
    <citation type="submission" date="2014-02" db="EMBL/GenBank/DDBJ databases">
        <title>Complete DNA sequence of /Kuraishia capsulata/ illustrates novel genomic features among budding yeasts (/Saccharomycotina/).</title>
        <authorList>
            <person name="Morales L."/>
            <person name="Noel B."/>
            <person name="Porcel B."/>
            <person name="Marcet-Houben M."/>
            <person name="Hullo M-F."/>
            <person name="Sacerdot C."/>
            <person name="Tekaia F."/>
            <person name="Leh-Louis V."/>
            <person name="Despons L."/>
            <person name="Khanna V."/>
            <person name="Aury J-M."/>
            <person name="Barbe V."/>
            <person name="Couloux A."/>
            <person name="Labadie K."/>
            <person name="Pelletier E."/>
            <person name="Souciet J-L."/>
            <person name="Boekhout T."/>
            <person name="Gabaldon T."/>
            <person name="Wincker P."/>
            <person name="Dujon B."/>
        </authorList>
    </citation>
    <scope>NUCLEOTIDE SEQUENCE</scope>
    <source>
        <strain evidence="9">CBS 1993</strain>
    </source>
</reference>
<evidence type="ECO:0000256" key="2">
    <source>
        <dbReference type="ARBA" id="ARBA00022771"/>
    </source>
</evidence>
<dbReference type="SUPFAM" id="SSF54928">
    <property type="entry name" value="RNA-binding domain, RBD"/>
    <property type="match status" value="1"/>
</dbReference>
<keyword evidence="10" id="KW-1185">Reference proteome</keyword>
<dbReference type="InterPro" id="IPR035979">
    <property type="entry name" value="RBD_domain_sf"/>
</dbReference>
<feature type="domain" description="RanBP2-type" evidence="8">
    <location>
        <begin position="484"/>
        <end position="515"/>
    </location>
</feature>
<keyword evidence="3" id="KW-0862">Zinc</keyword>
<dbReference type="CDD" id="cd06133">
    <property type="entry name" value="ERI-1_3'hExo_like"/>
    <property type="match status" value="1"/>
</dbReference>
<feature type="domain" description="RanBP2-type" evidence="8">
    <location>
        <begin position="361"/>
        <end position="390"/>
    </location>
</feature>
<feature type="region of interest" description="Disordered" evidence="6">
    <location>
        <begin position="584"/>
        <end position="624"/>
    </location>
</feature>
<dbReference type="PROSITE" id="PS01358">
    <property type="entry name" value="ZF_RANBP2_1"/>
    <property type="match status" value="2"/>
</dbReference>
<dbReference type="SUPFAM" id="SSF90209">
    <property type="entry name" value="Ran binding protein zinc finger-like"/>
    <property type="match status" value="2"/>
</dbReference>
<dbReference type="SMART" id="SM00547">
    <property type="entry name" value="ZnF_RBZ"/>
    <property type="match status" value="2"/>
</dbReference>
<dbReference type="FunFam" id="4.10.1060.10:FF:000024">
    <property type="entry name" value="RNA-binding protein"/>
    <property type="match status" value="1"/>
</dbReference>
<dbReference type="InterPro" id="IPR012337">
    <property type="entry name" value="RNaseH-like_sf"/>
</dbReference>
<reference evidence="9" key="1">
    <citation type="submission" date="2013-12" db="EMBL/GenBank/DDBJ databases">
        <authorList>
            <person name="Genoscope - CEA"/>
        </authorList>
    </citation>
    <scope>NUCLEOTIDE SEQUENCE</scope>
    <source>
        <strain evidence="9">CBS 1993</strain>
    </source>
</reference>
<sequence length="657" mass="72579">MSTSSPSSTASAQPSLDLYVVIHISTTADDQGIYITRDNSEIIEIAWSIVDAVSLEENASDAVFVKPMNTPITPLCTSATSLTWDQVKNAGSLKEAIEKLDESIQKHAVTPKKSFAFVTFQSWDLRMKLTKEARERSIVLPAYLELSRHFDLRREFLAYEELVLSPDSATPYTARLNQLTLNTVCQTLAIDVSSIESANGQKPFALSMPRRASDEVQIMKLILGYFAKNAPSGSTILQNPHDMHRDLTQFLGERSKVLYMTNLPIDTTQSELESWFTQFGGRPIAFWTMKAPLERNAQPGAKPTGAGFAVFATHEEAIDSLAMNGRNLTDKVIEVQPSSVVVLDKAQEILAPFPSSKNRPRPGDWTCPSCGFSNFQRRTACFRCSFPAASAAAIQESMYNGPSSGNGQYQQYQSASQSQAQQPQQPQQPQQQINTSLPNLSGIYGTAQRLNSTLSLNSPQPQQQPSQPQQSQQQQNGSSNVPFRAGDWKCINENCSYHNFAKNISCLKCGAPRANSTGTLQHPQPSHEYYLPQQQQQQQQHQNNYLQRTNSANGPNGHNGHNGHNNHARPGYYQQMLNSGSIYQQQHGSSGHLHYTNTSTNASGAGSGNGSHYHTPPQQQYMDHSSALSPAVEDLKHLANRLGGLNLYNSQTELERK</sequence>
<evidence type="ECO:0000313" key="10">
    <source>
        <dbReference type="Proteomes" id="UP000019384"/>
    </source>
</evidence>
<dbReference type="InterPro" id="IPR001876">
    <property type="entry name" value="Znf_RanBP2"/>
</dbReference>
<evidence type="ECO:0000256" key="6">
    <source>
        <dbReference type="SAM" id="MobiDB-lite"/>
    </source>
</evidence>
<keyword evidence="2 5" id="KW-0863">Zinc-finger</keyword>
<evidence type="ECO:0000259" key="7">
    <source>
        <dbReference type="PROSITE" id="PS50102"/>
    </source>
</evidence>
<proteinExistence type="predicted"/>
<gene>
    <name evidence="9" type="ORF">KUCA_T00005814001</name>
</gene>
<dbReference type="InterPro" id="IPR000504">
    <property type="entry name" value="RRM_dom"/>
</dbReference>
<dbReference type="GO" id="GO:0008270">
    <property type="term" value="F:zinc ion binding"/>
    <property type="evidence" value="ECO:0007669"/>
    <property type="project" value="UniProtKB-KW"/>
</dbReference>
<dbReference type="Pfam" id="PF00929">
    <property type="entry name" value="RNase_T"/>
    <property type="match status" value="1"/>
</dbReference>
<accession>W6MY10</accession>
<evidence type="ECO:0000256" key="4">
    <source>
        <dbReference type="PROSITE-ProRule" id="PRU00176"/>
    </source>
</evidence>
<feature type="compositionally biased region" description="Low complexity" evidence="6">
    <location>
        <begin position="408"/>
        <end position="432"/>
    </location>
</feature>
<dbReference type="PROSITE" id="PS50199">
    <property type="entry name" value="ZF_RANBP2_2"/>
    <property type="match status" value="2"/>
</dbReference>
<dbReference type="SUPFAM" id="SSF53098">
    <property type="entry name" value="Ribonuclease H-like"/>
    <property type="match status" value="1"/>
</dbReference>
<feature type="compositionally biased region" description="Polar residues" evidence="6">
    <location>
        <begin position="448"/>
        <end position="457"/>
    </location>
</feature>
<evidence type="ECO:0008006" key="11">
    <source>
        <dbReference type="Google" id="ProtNLM"/>
    </source>
</evidence>
<dbReference type="PANTHER" id="PTHR23111">
    <property type="entry name" value="ZINC FINGER PROTEIN"/>
    <property type="match status" value="1"/>
</dbReference>
<keyword evidence="1" id="KW-0479">Metal-binding</keyword>
<dbReference type="Pfam" id="PF00076">
    <property type="entry name" value="RRM_1"/>
    <property type="match status" value="1"/>
</dbReference>